<feature type="compositionally biased region" description="Polar residues" evidence="1">
    <location>
        <begin position="27"/>
        <end position="36"/>
    </location>
</feature>
<feature type="compositionally biased region" description="Basic and acidic residues" evidence="1">
    <location>
        <begin position="47"/>
        <end position="58"/>
    </location>
</feature>
<dbReference type="AlphaFoldDB" id="A0A4C1Z8H0"/>
<accession>A0A4C1Z8H0</accession>
<protein>
    <submittedName>
        <fullName evidence="2">Uncharacterized protein</fullName>
    </submittedName>
</protein>
<keyword evidence="3" id="KW-1185">Reference proteome</keyword>
<gene>
    <name evidence="2" type="ORF">EVAR_66571_1</name>
</gene>
<name>A0A4C1Z8H0_EUMVA</name>
<proteinExistence type="predicted"/>
<reference evidence="2 3" key="1">
    <citation type="journal article" date="2019" name="Commun. Biol.">
        <title>The bagworm genome reveals a unique fibroin gene that provides high tensile strength.</title>
        <authorList>
            <person name="Kono N."/>
            <person name="Nakamura H."/>
            <person name="Ohtoshi R."/>
            <person name="Tomita M."/>
            <person name="Numata K."/>
            <person name="Arakawa K."/>
        </authorList>
    </citation>
    <scope>NUCLEOTIDE SEQUENCE [LARGE SCALE GENOMIC DNA]</scope>
</reference>
<dbReference type="EMBL" id="BGZK01001593">
    <property type="protein sequence ID" value="GBP82895.1"/>
    <property type="molecule type" value="Genomic_DNA"/>
</dbReference>
<evidence type="ECO:0000256" key="1">
    <source>
        <dbReference type="SAM" id="MobiDB-lite"/>
    </source>
</evidence>
<dbReference type="Proteomes" id="UP000299102">
    <property type="component" value="Unassembled WGS sequence"/>
</dbReference>
<feature type="region of interest" description="Disordered" evidence="1">
    <location>
        <begin position="27"/>
        <end position="69"/>
    </location>
</feature>
<evidence type="ECO:0000313" key="2">
    <source>
        <dbReference type="EMBL" id="GBP82895.1"/>
    </source>
</evidence>
<comment type="caution">
    <text evidence="2">The sequence shown here is derived from an EMBL/GenBank/DDBJ whole genome shotgun (WGS) entry which is preliminary data.</text>
</comment>
<evidence type="ECO:0000313" key="3">
    <source>
        <dbReference type="Proteomes" id="UP000299102"/>
    </source>
</evidence>
<sequence length="69" mass="7736">MVKTCLFDKLDQCQSISGHLHVKLRSTSVSSASGKNRISDGGRSGPTKREVRRWREVCHQNSHSLGEKQ</sequence>
<organism evidence="2 3">
    <name type="scientific">Eumeta variegata</name>
    <name type="common">Bagworm moth</name>
    <name type="synonym">Eumeta japonica</name>
    <dbReference type="NCBI Taxonomy" id="151549"/>
    <lineage>
        <taxon>Eukaryota</taxon>
        <taxon>Metazoa</taxon>
        <taxon>Ecdysozoa</taxon>
        <taxon>Arthropoda</taxon>
        <taxon>Hexapoda</taxon>
        <taxon>Insecta</taxon>
        <taxon>Pterygota</taxon>
        <taxon>Neoptera</taxon>
        <taxon>Endopterygota</taxon>
        <taxon>Lepidoptera</taxon>
        <taxon>Glossata</taxon>
        <taxon>Ditrysia</taxon>
        <taxon>Tineoidea</taxon>
        <taxon>Psychidae</taxon>
        <taxon>Oiketicinae</taxon>
        <taxon>Eumeta</taxon>
    </lineage>
</organism>
<feature type="compositionally biased region" description="Polar residues" evidence="1">
    <location>
        <begin position="59"/>
        <end position="69"/>
    </location>
</feature>